<sequence>MTPQFHASLINDPFGDPGLYIDFLFQRRAIMFDIGTIARVPTRKLLRVSHVFVSHCHIDHFIGFDHLLRLSLGRDKVLSLFGPPGFTSQVEHRLASYTWNLVYSYETDFTVVATELLPTGGARRAEFHCRHQFRREGEARFRVVDGLLLDEEELSVRATFLDHKVPCLAFSLEEKAHVNVHKSRLEAMGLPTGPWLQELKKAVLRDEPDDLLIRVWWRDGDSVRERFIPLGELRHEALRVVAGQKIAYVTDVGFTGGNAGRIVELAHGVDYLFIEATFMDQDAERALDRSHLTARQAGELARRAGAGRVIPFHFSPRYLDQENALRDEVAQAFANVQRATDVDFLPRDDV</sequence>
<keyword evidence="3" id="KW-1185">Reference proteome</keyword>
<gene>
    <name evidence="2" type="ORF">JN12_03781</name>
</gene>
<name>A0A562V6J2_9BACT</name>
<dbReference type="Proteomes" id="UP000319449">
    <property type="component" value="Unassembled WGS sequence"/>
</dbReference>
<dbReference type="SUPFAM" id="SSF56281">
    <property type="entry name" value="Metallo-hydrolase/oxidoreductase"/>
    <property type="match status" value="1"/>
</dbReference>
<evidence type="ECO:0000259" key="1">
    <source>
        <dbReference type="Pfam" id="PF12706"/>
    </source>
</evidence>
<dbReference type="PANTHER" id="PTHR46018:SF7">
    <property type="entry name" value="RIBONUCLEASE Z"/>
    <property type="match status" value="1"/>
</dbReference>
<evidence type="ECO:0000313" key="2">
    <source>
        <dbReference type="EMBL" id="TWJ13529.1"/>
    </source>
</evidence>
<dbReference type="Pfam" id="PF12706">
    <property type="entry name" value="Lactamase_B_2"/>
    <property type="match status" value="1"/>
</dbReference>
<dbReference type="OrthoDB" id="9800940at2"/>
<dbReference type="EMBL" id="VLLN01000038">
    <property type="protein sequence ID" value="TWJ13529.1"/>
    <property type="molecule type" value="Genomic_DNA"/>
</dbReference>
<proteinExistence type="predicted"/>
<dbReference type="PANTHER" id="PTHR46018">
    <property type="entry name" value="ZINC PHOSPHODIESTERASE ELAC PROTEIN 1"/>
    <property type="match status" value="1"/>
</dbReference>
<accession>A0A562V6J2</accession>
<dbReference type="RefSeq" id="WP_145025697.1">
    <property type="nucleotide sequence ID" value="NZ_VLLN01000038.1"/>
</dbReference>
<dbReference type="AlphaFoldDB" id="A0A562V6J2"/>
<comment type="caution">
    <text evidence="2">The sequence shown here is derived from an EMBL/GenBank/DDBJ whole genome shotgun (WGS) entry which is preliminary data.</text>
</comment>
<reference evidence="2 3" key="1">
    <citation type="submission" date="2019-07" db="EMBL/GenBank/DDBJ databases">
        <title>Genomic Encyclopedia of Archaeal and Bacterial Type Strains, Phase II (KMG-II): from individual species to whole genera.</title>
        <authorList>
            <person name="Goeker M."/>
        </authorList>
    </citation>
    <scope>NUCLEOTIDE SEQUENCE [LARGE SCALE GENOMIC DNA]</scope>
    <source>
        <strain evidence="2 3">ATCC BAA-1139</strain>
    </source>
</reference>
<dbReference type="Gene3D" id="3.60.15.10">
    <property type="entry name" value="Ribonuclease Z/Hydroxyacylglutathione hydrolase-like"/>
    <property type="match status" value="1"/>
</dbReference>
<feature type="domain" description="Metallo-beta-lactamase" evidence="1">
    <location>
        <begin position="242"/>
        <end position="314"/>
    </location>
</feature>
<organism evidence="2 3">
    <name type="scientific">Geobacter argillaceus</name>
    <dbReference type="NCBI Taxonomy" id="345631"/>
    <lineage>
        <taxon>Bacteria</taxon>
        <taxon>Pseudomonadati</taxon>
        <taxon>Thermodesulfobacteriota</taxon>
        <taxon>Desulfuromonadia</taxon>
        <taxon>Geobacterales</taxon>
        <taxon>Geobacteraceae</taxon>
        <taxon>Geobacter</taxon>
    </lineage>
</organism>
<dbReference type="NCBIfam" id="NF002558">
    <property type="entry name" value="PRK02126.1"/>
    <property type="match status" value="1"/>
</dbReference>
<dbReference type="GO" id="GO:0042781">
    <property type="term" value="F:3'-tRNA processing endoribonuclease activity"/>
    <property type="evidence" value="ECO:0007669"/>
    <property type="project" value="TreeGrafter"/>
</dbReference>
<evidence type="ECO:0000313" key="3">
    <source>
        <dbReference type="Proteomes" id="UP000319449"/>
    </source>
</evidence>
<protein>
    <submittedName>
        <fullName evidence="2">Ribonuclease Z</fullName>
    </submittedName>
</protein>
<dbReference type="InterPro" id="IPR001279">
    <property type="entry name" value="Metallo-B-lactamas"/>
</dbReference>
<dbReference type="InterPro" id="IPR036866">
    <property type="entry name" value="RibonucZ/Hydroxyglut_hydro"/>
</dbReference>